<comment type="caution">
    <text evidence="1">The sequence shown here is derived from an EMBL/GenBank/DDBJ whole genome shotgun (WGS) entry which is preliminary data.</text>
</comment>
<name>A0AAV1N0R6_SCOSC</name>
<evidence type="ECO:0000313" key="2">
    <source>
        <dbReference type="Proteomes" id="UP001314229"/>
    </source>
</evidence>
<dbReference type="EMBL" id="CAWUFR010000011">
    <property type="protein sequence ID" value="CAK6952974.1"/>
    <property type="molecule type" value="Genomic_DNA"/>
</dbReference>
<keyword evidence="2" id="KW-1185">Reference proteome</keyword>
<protein>
    <submittedName>
        <fullName evidence="1">Uncharacterized protein LOC122973502</fullName>
    </submittedName>
</protein>
<gene>
    <name evidence="1" type="ORF">FSCOSCO3_A000114</name>
</gene>
<dbReference type="Proteomes" id="UP001314229">
    <property type="component" value="Unassembled WGS sequence"/>
</dbReference>
<dbReference type="Gene3D" id="3.90.70.10">
    <property type="entry name" value="Cysteine proteinases"/>
    <property type="match status" value="1"/>
</dbReference>
<organism evidence="1 2">
    <name type="scientific">Scomber scombrus</name>
    <name type="common">Atlantic mackerel</name>
    <name type="synonym">Scomber vernalis</name>
    <dbReference type="NCBI Taxonomy" id="13677"/>
    <lineage>
        <taxon>Eukaryota</taxon>
        <taxon>Metazoa</taxon>
        <taxon>Chordata</taxon>
        <taxon>Craniata</taxon>
        <taxon>Vertebrata</taxon>
        <taxon>Euteleostomi</taxon>
        <taxon>Actinopterygii</taxon>
        <taxon>Neopterygii</taxon>
        <taxon>Teleostei</taxon>
        <taxon>Neoteleostei</taxon>
        <taxon>Acanthomorphata</taxon>
        <taxon>Pelagiaria</taxon>
        <taxon>Scombriformes</taxon>
        <taxon>Scombridae</taxon>
        <taxon>Scomber</taxon>
    </lineage>
</organism>
<evidence type="ECO:0000313" key="1">
    <source>
        <dbReference type="EMBL" id="CAK6952974.1"/>
    </source>
</evidence>
<dbReference type="SUPFAM" id="SSF54001">
    <property type="entry name" value="Cysteine proteinases"/>
    <property type="match status" value="1"/>
</dbReference>
<reference evidence="1 2" key="1">
    <citation type="submission" date="2024-01" db="EMBL/GenBank/DDBJ databases">
        <authorList>
            <person name="Alioto T."/>
            <person name="Alioto T."/>
            <person name="Gomez Garrido J."/>
        </authorList>
    </citation>
    <scope>NUCLEOTIDE SEQUENCE [LARGE SCALE GENOMIC DNA]</scope>
</reference>
<proteinExistence type="predicted"/>
<accession>A0AAV1N0R6</accession>
<sequence length="184" mass="21521">MHLYEHQEAAEVFDPHVTSLTRSEASQMFQGEFTHQNKCSECGEKTESRGSFWALPFELVDSAKKDCSVTDNQQLQMENLMRSSSAYLLFYRKQKDTSQVIREVSNNGGIQSDTRLNRKREKDVEAAEWDHHTVAKWENKKRELDNRGNRGRKTGVKKREDRFLGEITMLMDKTMKELIHYTGR</sequence>
<dbReference type="AlphaFoldDB" id="A0AAV1N0R6"/>
<dbReference type="InterPro" id="IPR038765">
    <property type="entry name" value="Papain-like_cys_pep_sf"/>
</dbReference>